<evidence type="ECO:0000256" key="11">
    <source>
        <dbReference type="ARBA" id="ARBA00023033"/>
    </source>
</evidence>
<dbReference type="PRINTS" id="PR00385">
    <property type="entry name" value="P450"/>
</dbReference>
<evidence type="ECO:0000256" key="4">
    <source>
        <dbReference type="ARBA" id="ARBA00010617"/>
    </source>
</evidence>
<dbReference type="InterPro" id="IPR036396">
    <property type="entry name" value="Cyt_P450_sf"/>
</dbReference>
<dbReference type="GO" id="GO:0016705">
    <property type="term" value="F:oxidoreductase activity, acting on paired donors, with incorporation or reduction of molecular oxygen"/>
    <property type="evidence" value="ECO:0007669"/>
    <property type="project" value="InterPro"/>
</dbReference>
<dbReference type="AlphaFoldDB" id="A0A4D5RQL2"/>
<evidence type="ECO:0000256" key="7">
    <source>
        <dbReference type="ARBA" id="ARBA00022824"/>
    </source>
</evidence>
<dbReference type="GO" id="GO:0020037">
    <property type="term" value="F:heme binding"/>
    <property type="evidence" value="ECO:0007669"/>
    <property type="project" value="InterPro"/>
</dbReference>
<evidence type="ECO:0000256" key="14">
    <source>
        <dbReference type="PIRSR" id="PIRSR602401-1"/>
    </source>
</evidence>
<dbReference type="GO" id="GO:0005506">
    <property type="term" value="F:iron ion binding"/>
    <property type="evidence" value="ECO:0007669"/>
    <property type="project" value="InterPro"/>
</dbReference>
<feature type="transmembrane region" description="Helical" evidence="16">
    <location>
        <begin position="6"/>
        <end position="24"/>
    </location>
</feature>
<comment type="similarity">
    <text evidence="4 15">Belongs to the cytochrome P450 family.</text>
</comment>
<keyword evidence="11 15" id="KW-0503">Monooxygenase</keyword>
<sequence length="505" mass="57757">MGTLMWNALVAAVVALVTCVAWWIRDRRRKHSFFKNHGIPGPEPGLLWGNRKELKKDAINVMENWIEQYGKVFGFYQSEVPFIALSDVEIIKQCFIKESNVFHDRPSIPLKVEPFASSLPFLNADTWKKVRTMLNPTFSAVKMKQMMQIMNACTDEFVDVLDDYAKKGKVVDMFKVAQGLSLDVITKCALAWQVDSQRNPHEPLLREVRNIFLSSDNFVTRAAFWFPSLNKLIEWLHPFTKLARTLNNITQNLSKVVHLRRSGISPDVPDMLQLMLDAQTEKGSSADDHDENEPLIEDRLLIANCFIFLLGGFDTTAVALAYIMHNLAKYPEEQDNILREITEAFPDKKELGYDELHRLKRLEMVISETLRLYPVIVTFVSRNCQQDITVMGQFIPAGANVTLPVWHLHHSAEHWPDPLKFDPERFNEDKGKPHVGAYLPFGLGPRACIGKRFAMLELKATICKVLRSFRVVQCEETQDPLKVVVPNATAYPKDGVKLKLELRNP</sequence>
<dbReference type="Pfam" id="PF00067">
    <property type="entry name" value="p450"/>
    <property type="match status" value="1"/>
</dbReference>
<evidence type="ECO:0000256" key="13">
    <source>
        <dbReference type="ARBA" id="ARBA00043906"/>
    </source>
</evidence>
<keyword evidence="16" id="KW-1133">Transmembrane helix</keyword>
<dbReference type="InterPro" id="IPR050705">
    <property type="entry name" value="Cytochrome_P450_3A"/>
</dbReference>
<dbReference type="GO" id="GO:0005789">
    <property type="term" value="C:endoplasmic reticulum membrane"/>
    <property type="evidence" value="ECO:0007669"/>
    <property type="project" value="UniProtKB-SubCell"/>
</dbReference>
<dbReference type="EMBL" id="GHJT01005153">
    <property type="protein sequence ID" value="MOY39124.1"/>
    <property type="molecule type" value="Transcribed_RNA"/>
</dbReference>
<evidence type="ECO:0000256" key="8">
    <source>
        <dbReference type="ARBA" id="ARBA00022848"/>
    </source>
</evidence>
<evidence type="ECO:0000256" key="5">
    <source>
        <dbReference type="ARBA" id="ARBA00022617"/>
    </source>
</evidence>
<evidence type="ECO:0000256" key="2">
    <source>
        <dbReference type="ARBA" id="ARBA00004174"/>
    </source>
</evidence>
<dbReference type="VEuPathDB" id="VectorBase:ISCI011997"/>
<evidence type="ECO:0000256" key="9">
    <source>
        <dbReference type="ARBA" id="ARBA00023002"/>
    </source>
</evidence>
<keyword evidence="16" id="KW-0812">Transmembrane</keyword>
<keyword evidence="9 15" id="KW-0560">Oxidoreductase</keyword>
<dbReference type="PROSITE" id="PS00086">
    <property type="entry name" value="CYTOCHROME_P450"/>
    <property type="match status" value="1"/>
</dbReference>
<comment type="subcellular location">
    <subcellularLocation>
        <location evidence="3">Endoplasmic reticulum membrane</location>
        <topology evidence="3">Peripheral membrane protein</topology>
    </subcellularLocation>
    <subcellularLocation>
        <location evidence="2">Microsome membrane</location>
        <topology evidence="2">Peripheral membrane protein</topology>
    </subcellularLocation>
</comment>
<dbReference type="GO" id="GO:0004497">
    <property type="term" value="F:monooxygenase activity"/>
    <property type="evidence" value="ECO:0007669"/>
    <property type="project" value="UniProtKB-KW"/>
</dbReference>
<keyword evidence="10 14" id="KW-0408">Iron</keyword>
<dbReference type="VEuPathDB" id="VectorBase:ISCW011997"/>
<dbReference type="InterPro" id="IPR001128">
    <property type="entry name" value="Cyt_P450"/>
</dbReference>
<dbReference type="PRINTS" id="PR00463">
    <property type="entry name" value="EP450I"/>
</dbReference>
<comment type="function">
    <text evidence="13">Cytochromes P450 are a group of heme-thiolate monooxygenases. They oxidize a variety of structurally unrelated compounds, including steroids, fatty acids, and xenobiotics.</text>
</comment>
<dbReference type="Gene3D" id="1.10.630.10">
    <property type="entry name" value="Cytochrome P450"/>
    <property type="match status" value="1"/>
</dbReference>
<keyword evidence="8" id="KW-0492">Microsome</keyword>
<keyword evidence="12 16" id="KW-0472">Membrane</keyword>
<evidence type="ECO:0000256" key="1">
    <source>
        <dbReference type="ARBA" id="ARBA00001971"/>
    </source>
</evidence>
<dbReference type="InterPro" id="IPR017972">
    <property type="entry name" value="Cyt_P450_CS"/>
</dbReference>
<dbReference type="PANTHER" id="PTHR24302">
    <property type="entry name" value="CYTOCHROME P450 FAMILY 3"/>
    <property type="match status" value="1"/>
</dbReference>
<feature type="binding site" description="axial binding residue" evidence="14">
    <location>
        <position position="448"/>
    </location>
    <ligand>
        <name>heme</name>
        <dbReference type="ChEBI" id="CHEBI:30413"/>
    </ligand>
    <ligandPart>
        <name>Fe</name>
        <dbReference type="ChEBI" id="CHEBI:18248"/>
    </ligandPart>
</feature>
<dbReference type="InterPro" id="IPR002401">
    <property type="entry name" value="Cyt_P450_E_grp-I"/>
</dbReference>
<reference evidence="17" key="1">
    <citation type="submission" date="2019-04" db="EMBL/GenBank/DDBJ databases">
        <title>An insight into the mialome of Ixodes scapularis.</title>
        <authorList>
            <person name="Ribeiro J.M."/>
            <person name="Mather T.N."/>
            <person name="Karim S."/>
        </authorList>
    </citation>
    <scope>NUCLEOTIDE SEQUENCE</scope>
</reference>
<evidence type="ECO:0000256" key="12">
    <source>
        <dbReference type="ARBA" id="ARBA00023136"/>
    </source>
</evidence>
<dbReference type="SUPFAM" id="SSF48264">
    <property type="entry name" value="Cytochrome P450"/>
    <property type="match status" value="1"/>
</dbReference>
<keyword evidence="5 14" id="KW-0349">Heme</keyword>
<protein>
    <submittedName>
        <fullName evidence="17">Putative cytochrome</fullName>
    </submittedName>
</protein>
<feature type="transmembrane region" description="Helical" evidence="16">
    <location>
        <begin position="301"/>
        <end position="324"/>
    </location>
</feature>
<dbReference type="VEuPathDB" id="VectorBase:ISCP_001092"/>
<evidence type="ECO:0000256" key="10">
    <source>
        <dbReference type="ARBA" id="ARBA00023004"/>
    </source>
</evidence>
<keyword evidence="6 14" id="KW-0479">Metal-binding</keyword>
<comment type="cofactor">
    <cofactor evidence="1 14">
        <name>heme</name>
        <dbReference type="ChEBI" id="CHEBI:30413"/>
    </cofactor>
</comment>
<dbReference type="CDD" id="cd11055">
    <property type="entry name" value="CYP3A-like"/>
    <property type="match status" value="1"/>
</dbReference>
<proteinExistence type="inferred from homology"/>
<dbReference type="PANTHER" id="PTHR24302:SF15">
    <property type="entry name" value="FATTY-ACID PEROXYGENASE"/>
    <property type="match status" value="1"/>
</dbReference>
<dbReference type="OrthoDB" id="8251073at2759"/>
<keyword evidence="7" id="KW-0256">Endoplasmic reticulum</keyword>
<evidence type="ECO:0000256" key="15">
    <source>
        <dbReference type="RuleBase" id="RU000461"/>
    </source>
</evidence>
<organism evidence="17">
    <name type="scientific">Ixodes scapularis</name>
    <name type="common">Black-legged tick</name>
    <name type="synonym">Deer tick</name>
    <dbReference type="NCBI Taxonomy" id="6945"/>
    <lineage>
        <taxon>Eukaryota</taxon>
        <taxon>Metazoa</taxon>
        <taxon>Ecdysozoa</taxon>
        <taxon>Arthropoda</taxon>
        <taxon>Chelicerata</taxon>
        <taxon>Arachnida</taxon>
        <taxon>Acari</taxon>
        <taxon>Parasitiformes</taxon>
        <taxon>Ixodida</taxon>
        <taxon>Ixodoidea</taxon>
        <taxon>Ixodidae</taxon>
        <taxon>Ixodinae</taxon>
        <taxon>Ixodes</taxon>
    </lineage>
</organism>
<evidence type="ECO:0000256" key="16">
    <source>
        <dbReference type="SAM" id="Phobius"/>
    </source>
</evidence>
<evidence type="ECO:0000256" key="6">
    <source>
        <dbReference type="ARBA" id="ARBA00022723"/>
    </source>
</evidence>
<evidence type="ECO:0000256" key="3">
    <source>
        <dbReference type="ARBA" id="ARBA00004406"/>
    </source>
</evidence>
<name>A0A4D5RQL2_IXOSC</name>
<evidence type="ECO:0000313" key="17">
    <source>
        <dbReference type="EMBL" id="MOY39124.1"/>
    </source>
</evidence>
<accession>A0A4D5RQL2</accession>
<dbReference type="FunFam" id="1.10.630.10:FF:000042">
    <property type="entry name" value="Cytochrome P450"/>
    <property type="match status" value="1"/>
</dbReference>